<dbReference type="STRING" id="1447883.A0A2B7X7Q1"/>
<dbReference type="OrthoDB" id="66546at2759"/>
<evidence type="ECO:0000256" key="2">
    <source>
        <dbReference type="ARBA" id="ARBA00022490"/>
    </source>
</evidence>
<dbReference type="CDD" id="cd22572">
    <property type="entry name" value="GCP5_NTD"/>
    <property type="match status" value="1"/>
</dbReference>
<keyword evidence="2 5" id="KW-0963">Cytoplasm</keyword>
<feature type="compositionally biased region" description="Basic residues" evidence="6">
    <location>
        <begin position="807"/>
        <end position="822"/>
    </location>
</feature>
<dbReference type="GO" id="GO:0007020">
    <property type="term" value="P:microtubule nucleation"/>
    <property type="evidence" value="ECO:0007669"/>
    <property type="project" value="InterPro"/>
</dbReference>
<dbReference type="GO" id="GO:0051225">
    <property type="term" value="P:spindle assembly"/>
    <property type="evidence" value="ECO:0007669"/>
    <property type="project" value="TreeGrafter"/>
</dbReference>
<dbReference type="GO" id="GO:0000930">
    <property type="term" value="C:gamma-tubulin complex"/>
    <property type="evidence" value="ECO:0007669"/>
    <property type="project" value="TreeGrafter"/>
</dbReference>
<feature type="compositionally biased region" description="Acidic residues" evidence="6">
    <location>
        <begin position="830"/>
        <end position="850"/>
    </location>
</feature>
<dbReference type="InterPro" id="IPR042241">
    <property type="entry name" value="GCP_C_sf"/>
</dbReference>
<feature type="region of interest" description="Disordered" evidence="6">
    <location>
        <begin position="792"/>
        <end position="850"/>
    </location>
</feature>
<dbReference type="Gene3D" id="1.20.120.1900">
    <property type="entry name" value="Gamma-tubulin complex, C-terminal domain"/>
    <property type="match status" value="1"/>
</dbReference>
<evidence type="ECO:0000256" key="4">
    <source>
        <dbReference type="ARBA" id="ARBA00023212"/>
    </source>
</evidence>
<evidence type="ECO:0000259" key="9">
    <source>
        <dbReference type="Pfam" id="PF17681"/>
    </source>
</evidence>
<evidence type="ECO:0000256" key="6">
    <source>
        <dbReference type="SAM" id="MobiDB-lite"/>
    </source>
</evidence>
<gene>
    <name evidence="10" type="ORF">AJ80_08422</name>
</gene>
<protein>
    <recommendedName>
        <fullName evidence="5">Spindle pole body component</fullName>
    </recommendedName>
</protein>
<reference evidence="10 11" key="1">
    <citation type="submission" date="2017-10" db="EMBL/GenBank/DDBJ databases">
        <title>Comparative genomics in systemic dimorphic fungi from Ajellomycetaceae.</title>
        <authorList>
            <person name="Munoz J.F."/>
            <person name="Mcewen J.G."/>
            <person name="Clay O.K."/>
            <person name="Cuomo C.A."/>
        </authorList>
    </citation>
    <scope>NUCLEOTIDE SEQUENCE [LARGE SCALE GENOMIC DNA]</scope>
    <source>
        <strain evidence="10 11">UAMH7299</strain>
    </source>
</reference>
<feature type="domain" description="Gamma tubulin complex component C-terminal" evidence="7">
    <location>
        <begin position="551"/>
        <end position="907"/>
    </location>
</feature>
<dbReference type="GO" id="GO:0051011">
    <property type="term" value="F:microtubule minus-end binding"/>
    <property type="evidence" value="ECO:0007669"/>
    <property type="project" value="TreeGrafter"/>
</dbReference>
<evidence type="ECO:0000259" key="7">
    <source>
        <dbReference type="Pfam" id="PF04130"/>
    </source>
</evidence>
<dbReference type="GO" id="GO:0031122">
    <property type="term" value="P:cytoplasmic microtubule organization"/>
    <property type="evidence" value="ECO:0007669"/>
    <property type="project" value="TreeGrafter"/>
</dbReference>
<dbReference type="Pfam" id="PF17681">
    <property type="entry name" value="GCP_N_terminal"/>
    <property type="match status" value="1"/>
</dbReference>
<dbReference type="GO" id="GO:0000278">
    <property type="term" value="P:mitotic cell cycle"/>
    <property type="evidence" value="ECO:0007669"/>
    <property type="project" value="TreeGrafter"/>
</dbReference>
<dbReference type="Proteomes" id="UP000224634">
    <property type="component" value="Unassembled WGS sequence"/>
</dbReference>
<dbReference type="InterPro" id="IPR059169">
    <property type="entry name" value="GCP5_N_ext"/>
</dbReference>
<dbReference type="GO" id="GO:0000922">
    <property type="term" value="C:spindle pole"/>
    <property type="evidence" value="ECO:0007669"/>
    <property type="project" value="InterPro"/>
</dbReference>
<evidence type="ECO:0000259" key="8">
    <source>
        <dbReference type="Pfam" id="PF14609"/>
    </source>
</evidence>
<evidence type="ECO:0000256" key="1">
    <source>
        <dbReference type="ARBA" id="ARBA00010337"/>
    </source>
</evidence>
<feature type="domain" description="Gamma tubulin complex component protein N-terminal" evidence="9">
    <location>
        <begin position="232"/>
        <end position="536"/>
    </location>
</feature>
<dbReference type="GO" id="GO:0043015">
    <property type="term" value="F:gamma-tubulin binding"/>
    <property type="evidence" value="ECO:0007669"/>
    <property type="project" value="InterPro"/>
</dbReference>
<comment type="caution">
    <text evidence="10">The sequence shown here is derived from an EMBL/GenBank/DDBJ whole genome shotgun (WGS) entry which is preliminary data.</text>
</comment>
<dbReference type="PANTHER" id="PTHR19302">
    <property type="entry name" value="GAMMA TUBULIN COMPLEX PROTEIN"/>
    <property type="match status" value="1"/>
</dbReference>
<dbReference type="Pfam" id="PF14609">
    <property type="entry name" value="GCP5-Mod21_N"/>
    <property type="match status" value="1"/>
</dbReference>
<feature type="compositionally biased region" description="Polar residues" evidence="6">
    <location>
        <begin position="794"/>
        <end position="804"/>
    </location>
</feature>
<dbReference type="InterPro" id="IPR032797">
    <property type="entry name" value="Mod21_N"/>
</dbReference>
<feature type="domain" description="Gamma-Tubulin ring complex non-core subunit mod21 N-terminal" evidence="8">
    <location>
        <begin position="66"/>
        <end position="155"/>
    </location>
</feature>
<keyword evidence="11" id="KW-1185">Reference proteome</keyword>
<keyword evidence="3 5" id="KW-0493">Microtubule</keyword>
<dbReference type="InterPro" id="IPR041470">
    <property type="entry name" value="GCP_N"/>
</dbReference>
<dbReference type="EMBL" id="PDNA01000193">
    <property type="protein sequence ID" value="PGH04995.1"/>
    <property type="molecule type" value="Genomic_DNA"/>
</dbReference>
<sequence length="916" mass="103973">MALPAAISALTDELIQIIANTPDKTSHAFRRSRVLVDRTLKQNKSGSTDHHAVARRLDGLQEKFQILNNDVLSDALHSRLQELDQRRSHWTPEILSFFLELSDNPVKHSRVKDLQLLRPASAAPSLTWSDINASSPIDEEEGLWGNVDFGADTSDEDDLVSLSSDVSIPKIVPQRPTSPIKDYTPPEDLFVASEDENLLSSIKAGESWRHELNGVNLSAKDHTLPITELQVVREALFMLQGLPSSVFWKVDNSIVVDRRFSLQHASAATFGALLESFSTLGSQTHLLRNFAQKPQRIQFLQTFRLEIEHKISGFDRYLSSLQATFATTAASPIVSLIQLYSDVTRESSFLMQLAELVSKLNFDSSQNTFQCLDLLYDLVCLKQASGEDKDFRQAARIFINCFEIYTKPLRLWMETGQLDSTIGAFFVSDRKKSNDLKTLWSEWFALEALSDQLYAPKFLHPAAKKIFTTGKSMIFLHHLGIPPGSLEFAKAPSITYEDLCPPEPSSLLLPFSALLESSFDRLVNTNHSVASSLLREQLDEQCGLWTSLDALEHIYLGKDLSLSVHVDHRIFELLDKRRQVWNDRFILTELTQETFSTLHCVDGTRLITRTKQIHPHEFDRQCRSVKILKAICVDYVLPWPVANVITKEALSTYQRVWTLLLQIRRAKFVLERQRLLKLSSSSSTAITHTNDKDDILGYSIRHYLLWFLNVLYSHLTERVIASSTAEMRKSLAKASDVDRMISAHQQFTSTLEDQCLLSTNLSPIYQAVISLLDLCIHFSDIQTSRHGEHLLDQGNRSLNSSTGQRSARTHRAHARRRRRRRAHSETSASDADDDNDDDDDSVYSDVEMDEDEGNTTCISFIESPYRQRLIDTKDTFDRLCSFIVSGLRGVGRVDGQQSWEALAEKLEWRRSRVGYG</sequence>
<accession>A0A2B7X7Q1</accession>
<dbReference type="PANTHER" id="PTHR19302:SF33">
    <property type="entry name" value="GAMMA-TUBULIN COMPLEX COMPONENT 5"/>
    <property type="match status" value="1"/>
</dbReference>
<dbReference type="AlphaFoldDB" id="A0A2B7X7Q1"/>
<name>A0A2B7X7Q1_POLH7</name>
<evidence type="ECO:0000313" key="10">
    <source>
        <dbReference type="EMBL" id="PGH04995.1"/>
    </source>
</evidence>
<dbReference type="GO" id="GO:0005874">
    <property type="term" value="C:microtubule"/>
    <property type="evidence" value="ECO:0007669"/>
    <property type="project" value="UniProtKB-KW"/>
</dbReference>
<evidence type="ECO:0000313" key="11">
    <source>
        <dbReference type="Proteomes" id="UP000224634"/>
    </source>
</evidence>
<dbReference type="InterPro" id="IPR040457">
    <property type="entry name" value="GCP_C"/>
</dbReference>
<keyword evidence="4 5" id="KW-0206">Cytoskeleton</keyword>
<comment type="subcellular location">
    <subcellularLocation>
        <location evidence="5">Cytoplasm</location>
        <location evidence="5">Cytoskeleton</location>
        <location evidence="5">Microtubule organizing center</location>
    </subcellularLocation>
</comment>
<evidence type="ECO:0000256" key="3">
    <source>
        <dbReference type="ARBA" id="ARBA00022701"/>
    </source>
</evidence>
<comment type="similarity">
    <text evidence="1 5">Belongs to the TUBGCP family.</text>
</comment>
<dbReference type="GO" id="GO:0051321">
    <property type="term" value="P:meiotic cell cycle"/>
    <property type="evidence" value="ECO:0007669"/>
    <property type="project" value="TreeGrafter"/>
</dbReference>
<proteinExistence type="inferred from homology"/>
<organism evidence="10 11">
    <name type="scientific">Polytolypa hystricis (strain UAMH7299)</name>
    <dbReference type="NCBI Taxonomy" id="1447883"/>
    <lineage>
        <taxon>Eukaryota</taxon>
        <taxon>Fungi</taxon>
        <taxon>Dikarya</taxon>
        <taxon>Ascomycota</taxon>
        <taxon>Pezizomycotina</taxon>
        <taxon>Eurotiomycetes</taxon>
        <taxon>Eurotiomycetidae</taxon>
        <taxon>Onygenales</taxon>
        <taxon>Onygenales incertae sedis</taxon>
        <taxon>Polytolypa</taxon>
    </lineage>
</organism>
<dbReference type="GO" id="GO:0005816">
    <property type="term" value="C:spindle pole body"/>
    <property type="evidence" value="ECO:0007669"/>
    <property type="project" value="UniProtKB-ARBA"/>
</dbReference>
<dbReference type="InterPro" id="IPR007259">
    <property type="entry name" value="GCP"/>
</dbReference>
<evidence type="ECO:0000256" key="5">
    <source>
        <dbReference type="RuleBase" id="RU363050"/>
    </source>
</evidence>
<dbReference type="Pfam" id="PF04130">
    <property type="entry name" value="GCP_C_terminal"/>
    <property type="match status" value="1"/>
</dbReference>